<dbReference type="InterPro" id="IPR013216">
    <property type="entry name" value="Methyltransf_11"/>
</dbReference>
<evidence type="ECO:0000259" key="1">
    <source>
        <dbReference type="Pfam" id="PF08241"/>
    </source>
</evidence>
<dbReference type="RefSeq" id="WP_313868559.1">
    <property type="nucleotide sequence ID" value="NZ_CP132507.1"/>
</dbReference>
<feature type="domain" description="Methyltransferase type 11" evidence="1">
    <location>
        <begin position="102"/>
        <end position="198"/>
    </location>
</feature>
<dbReference type="GO" id="GO:0032259">
    <property type="term" value="P:methylation"/>
    <property type="evidence" value="ECO:0007669"/>
    <property type="project" value="UniProtKB-KW"/>
</dbReference>
<dbReference type="Gene3D" id="3.40.50.150">
    <property type="entry name" value="Vaccinia Virus protein VP39"/>
    <property type="match status" value="1"/>
</dbReference>
<evidence type="ECO:0000313" key="2">
    <source>
        <dbReference type="EMBL" id="WNO05826.1"/>
    </source>
</evidence>
<organism evidence="2 3">
    <name type="scientific">Rhodoferax mekongensis</name>
    <dbReference type="NCBI Taxonomy" id="3068341"/>
    <lineage>
        <taxon>Bacteria</taxon>
        <taxon>Pseudomonadati</taxon>
        <taxon>Pseudomonadota</taxon>
        <taxon>Betaproteobacteria</taxon>
        <taxon>Burkholderiales</taxon>
        <taxon>Comamonadaceae</taxon>
        <taxon>Rhodoferax</taxon>
    </lineage>
</organism>
<sequence>MTPFLLKYICEPDSKAPLVLAGAVMDEDGNIHSGNLVAPSGRRYPIINGIPRFVETVETESVTSFGDEWNHFNFTDFKINWLQHTVKNTFGSAGAFKDTLIVDAGGGSGAQTKWFSEYGAKHVIMLDLSHSVDDVVRRNLAGLKNVDVIQCSIDAPPLLDQSIDGMVYCHNVIQHTPSVEKTAHALYGLVAPGGEFVFNCYGLNDQGVLRWGRWHLIYLPLRAVLSRMPFRAILFYAHFISLLRMLPGLGGVLEKLLLCVQGDVPKIEGETRWSRIVRRYKAACLNTFDAYGSHQYQHHKTDAEIRTLVATLQPDVEKVLNAEEYFARPPKIGCALRVFR</sequence>
<dbReference type="Proteomes" id="UP001302257">
    <property type="component" value="Chromosome"/>
</dbReference>
<dbReference type="Pfam" id="PF08241">
    <property type="entry name" value="Methyltransf_11"/>
    <property type="match status" value="1"/>
</dbReference>
<dbReference type="CDD" id="cd02440">
    <property type="entry name" value="AdoMet_MTases"/>
    <property type="match status" value="1"/>
</dbReference>
<keyword evidence="3" id="KW-1185">Reference proteome</keyword>
<reference evidence="2 3" key="1">
    <citation type="submission" date="2023-08" db="EMBL/GenBank/DDBJ databases">
        <title>Rhodoferax potami sp. nov. and Rhodoferax mekongensis sp. nov., isolated from the Mekong River in Thailand.</title>
        <authorList>
            <person name="Kitikhun S."/>
            <person name="Charoenyingcharoen P."/>
            <person name="Siriarchawattana P."/>
            <person name="Likhitrattanapisal S."/>
            <person name="Nilsakha T."/>
            <person name="Chanpet A."/>
            <person name="Rattanawaree P."/>
            <person name="Ingsriswang S."/>
        </authorList>
    </citation>
    <scope>NUCLEOTIDE SEQUENCE [LARGE SCALE GENOMIC DNA]</scope>
    <source>
        <strain evidence="2 3">TBRC 17307</strain>
    </source>
</reference>
<proteinExistence type="predicted"/>
<dbReference type="GO" id="GO:0008168">
    <property type="term" value="F:methyltransferase activity"/>
    <property type="evidence" value="ECO:0007669"/>
    <property type="project" value="UniProtKB-KW"/>
</dbReference>
<keyword evidence="2" id="KW-0808">Transferase</keyword>
<name>A0ABZ0B1R2_9BURK</name>
<dbReference type="SUPFAM" id="SSF53335">
    <property type="entry name" value="S-adenosyl-L-methionine-dependent methyltransferases"/>
    <property type="match status" value="1"/>
</dbReference>
<keyword evidence="2" id="KW-0489">Methyltransferase</keyword>
<dbReference type="EMBL" id="CP132507">
    <property type="protein sequence ID" value="WNO05826.1"/>
    <property type="molecule type" value="Genomic_DNA"/>
</dbReference>
<gene>
    <name evidence="2" type="ORF">RAN89_05170</name>
</gene>
<evidence type="ECO:0000313" key="3">
    <source>
        <dbReference type="Proteomes" id="UP001302257"/>
    </source>
</evidence>
<dbReference type="InterPro" id="IPR029063">
    <property type="entry name" value="SAM-dependent_MTases_sf"/>
</dbReference>
<protein>
    <submittedName>
        <fullName evidence="2">Methyltransferase domain-containing protein</fullName>
    </submittedName>
</protein>
<accession>A0ABZ0B1R2</accession>